<organism evidence="1 2">
    <name type="scientific">Gimesia fumaroli</name>
    <dbReference type="NCBI Taxonomy" id="2527976"/>
    <lineage>
        <taxon>Bacteria</taxon>
        <taxon>Pseudomonadati</taxon>
        <taxon>Planctomycetota</taxon>
        <taxon>Planctomycetia</taxon>
        <taxon>Planctomycetales</taxon>
        <taxon>Planctomycetaceae</taxon>
        <taxon>Gimesia</taxon>
    </lineage>
</organism>
<evidence type="ECO:0000313" key="2">
    <source>
        <dbReference type="Proteomes" id="UP000318313"/>
    </source>
</evidence>
<protein>
    <submittedName>
        <fullName evidence="1">Uncharacterized protein</fullName>
    </submittedName>
</protein>
<dbReference type="KEGG" id="gfm:Enr17x_16210"/>
<gene>
    <name evidence="1" type="ORF">Enr17x_16210</name>
</gene>
<accession>A0A518I920</accession>
<keyword evidence="2" id="KW-1185">Reference proteome</keyword>
<sequence length="91" mass="10072">MAQLDLTKEEALSMNILTWDDASIGRAVKKLGLDFYQETNGRSALMYSTCAIMLIAEAVKQGAFASVIDVDHSNRPVNPGKWRITLERIGD</sequence>
<dbReference type="AlphaFoldDB" id="A0A518I920"/>
<evidence type="ECO:0000313" key="1">
    <source>
        <dbReference type="EMBL" id="QDV49601.1"/>
    </source>
</evidence>
<proteinExistence type="predicted"/>
<reference evidence="1 2" key="1">
    <citation type="submission" date="2019-03" db="EMBL/GenBank/DDBJ databases">
        <title>Deep-cultivation of Planctomycetes and their phenomic and genomic characterization uncovers novel biology.</title>
        <authorList>
            <person name="Wiegand S."/>
            <person name="Jogler M."/>
            <person name="Boedeker C."/>
            <person name="Pinto D."/>
            <person name="Vollmers J."/>
            <person name="Rivas-Marin E."/>
            <person name="Kohn T."/>
            <person name="Peeters S.H."/>
            <person name="Heuer A."/>
            <person name="Rast P."/>
            <person name="Oberbeckmann S."/>
            <person name="Bunk B."/>
            <person name="Jeske O."/>
            <person name="Meyerdierks A."/>
            <person name="Storesund J.E."/>
            <person name="Kallscheuer N."/>
            <person name="Luecker S."/>
            <person name="Lage O.M."/>
            <person name="Pohl T."/>
            <person name="Merkel B.J."/>
            <person name="Hornburger P."/>
            <person name="Mueller R.-W."/>
            <person name="Bruemmer F."/>
            <person name="Labrenz M."/>
            <person name="Spormann A.M."/>
            <person name="Op den Camp H."/>
            <person name="Overmann J."/>
            <person name="Amann R."/>
            <person name="Jetten M.S.M."/>
            <person name="Mascher T."/>
            <person name="Medema M.H."/>
            <person name="Devos D.P."/>
            <person name="Kaster A.-K."/>
            <person name="Ovreas L."/>
            <person name="Rohde M."/>
            <person name="Galperin M.Y."/>
            <person name="Jogler C."/>
        </authorList>
    </citation>
    <scope>NUCLEOTIDE SEQUENCE [LARGE SCALE GENOMIC DNA]</scope>
    <source>
        <strain evidence="1 2">Enr17</strain>
    </source>
</reference>
<dbReference type="RefSeq" id="WP_145307485.1">
    <property type="nucleotide sequence ID" value="NZ_CP037452.1"/>
</dbReference>
<dbReference type="EMBL" id="CP037452">
    <property type="protein sequence ID" value="QDV49601.1"/>
    <property type="molecule type" value="Genomic_DNA"/>
</dbReference>
<name>A0A518I920_9PLAN</name>
<dbReference type="Proteomes" id="UP000318313">
    <property type="component" value="Chromosome"/>
</dbReference>